<dbReference type="PANTHER" id="PTHR40047:SF1">
    <property type="entry name" value="UPF0703 PROTEIN YCGQ"/>
    <property type="match status" value="1"/>
</dbReference>
<protein>
    <submittedName>
        <fullName evidence="4">TIGR03943 family protein</fullName>
    </submittedName>
</protein>
<dbReference type="InterPro" id="IPR048447">
    <property type="entry name" value="DUF1980_C"/>
</dbReference>
<dbReference type="EMBL" id="CP021780">
    <property type="protein sequence ID" value="ASA20608.1"/>
    <property type="molecule type" value="Genomic_DNA"/>
</dbReference>
<organism evidence="4 5">
    <name type="scientific">Paenibacillus donghaensis</name>
    <dbReference type="NCBI Taxonomy" id="414771"/>
    <lineage>
        <taxon>Bacteria</taxon>
        <taxon>Bacillati</taxon>
        <taxon>Bacillota</taxon>
        <taxon>Bacilli</taxon>
        <taxon>Bacillales</taxon>
        <taxon>Paenibacillaceae</taxon>
        <taxon>Paenibacillus</taxon>
    </lineage>
</organism>
<proteinExistence type="predicted"/>
<evidence type="ECO:0000256" key="1">
    <source>
        <dbReference type="SAM" id="Phobius"/>
    </source>
</evidence>
<feature type="transmembrane region" description="Helical" evidence="1">
    <location>
        <begin position="57"/>
        <end position="74"/>
    </location>
</feature>
<dbReference type="NCBIfam" id="TIGR03943">
    <property type="entry name" value="TIGR03943 family putative permease subunit"/>
    <property type="match status" value="1"/>
</dbReference>
<feature type="domain" description="DUF1980" evidence="3">
    <location>
        <begin position="136"/>
        <end position="234"/>
    </location>
</feature>
<name>A0A2Z2KPB0_9BACL</name>
<reference evidence="4 5" key="1">
    <citation type="submission" date="2017-06" db="EMBL/GenBank/DDBJ databases">
        <title>Complete genome sequence of Paenibacillus donghaensis KCTC 13049T isolated from East Sea sediment, South Korea.</title>
        <authorList>
            <person name="Jung B.K."/>
            <person name="Hong S.-J."/>
            <person name="Shin J.-H."/>
        </authorList>
    </citation>
    <scope>NUCLEOTIDE SEQUENCE [LARGE SCALE GENOMIC DNA]</scope>
    <source>
        <strain evidence="4 5">KCTC 13049</strain>
    </source>
</reference>
<dbReference type="Proteomes" id="UP000249890">
    <property type="component" value="Chromosome"/>
</dbReference>
<sequence length="249" mass="27473">MAVSSRSQEVLFMNNSRSIRVHYLFRSVLLLALALYIAQLAEHNALLYYVTPKLARWVKLCPVLLVPMALSLALQAVSGRSSALCDCEQRLPRSVWRSAALYALFLIPLLLGYLLPDRTLLSTAAASKGLTLLPADEQLLAGREVTFTGFLYPHEPRDADNTFTAARFLVHCCTADAAPLGILVDPGQQKSLPADTWIEVRGKLQIVQYEGREMLQISAAKILPIPEPAVPYLYTEPDSAASLEQLLQP</sequence>
<dbReference type="InterPro" id="IPR052955">
    <property type="entry name" value="UPF0703_membrane_permease"/>
</dbReference>
<evidence type="ECO:0000313" key="5">
    <source>
        <dbReference type="Proteomes" id="UP000249890"/>
    </source>
</evidence>
<feature type="domain" description="DUF1980" evidence="2">
    <location>
        <begin position="25"/>
        <end position="130"/>
    </location>
</feature>
<feature type="transmembrane region" description="Helical" evidence="1">
    <location>
        <begin position="21"/>
        <end position="37"/>
    </location>
</feature>
<evidence type="ECO:0000313" key="4">
    <source>
        <dbReference type="EMBL" id="ASA20608.1"/>
    </source>
</evidence>
<dbReference type="Pfam" id="PF21537">
    <property type="entry name" value="DUF1980_C"/>
    <property type="match status" value="1"/>
</dbReference>
<keyword evidence="1" id="KW-1133">Transmembrane helix</keyword>
<keyword evidence="1" id="KW-0812">Transmembrane</keyword>
<dbReference type="InterPro" id="IPR048493">
    <property type="entry name" value="DUF1980_N"/>
</dbReference>
<accession>A0A2Z2KPB0</accession>
<dbReference type="KEGG" id="pdh:B9T62_07240"/>
<dbReference type="PANTHER" id="PTHR40047">
    <property type="entry name" value="UPF0703 PROTEIN YCGQ"/>
    <property type="match status" value="1"/>
</dbReference>
<gene>
    <name evidence="4" type="ORF">B9T62_07240</name>
</gene>
<evidence type="ECO:0000259" key="3">
    <source>
        <dbReference type="Pfam" id="PF21537"/>
    </source>
</evidence>
<dbReference type="AlphaFoldDB" id="A0A2Z2KPB0"/>
<feature type="transmembrane region" description="Helical" evidence="1">
    <location>
        <begin position="95"/>
        <end position="115"/>
    </location>
</feature>
<dbReference type="Pfam" id="PF09323">
    <property type="entry name" value="DUF1980"/>
    <property type="match status" value="1"/>
</dbReference>
<evidence type="ECO:0000259" key="2">
    <source>
        <dbReference type="Pfam" id="PF09323"/>
    </source>
</evidence>
<keyword evidence="1" id="KW-0472">Membrane</keyword>
<dbReference type="InterPro" id="IPR015402">
    <property type="entry name" value="DUF1980"/>
</dbReference>
<keyword evidence="5" id="KW-1185">Reference proteome</keyword>